<sequence length="125" mass="13373">MLTRVLKFDALLCAVFGVLLAVAAGPVADLFGLPVPFVRWTGIILLPLGAFIGFVATRPQHPRGAVWTIVALNALWAVDSVVLLFTGWIDPNVFGVVFIVAQALLVAAVAEMQVIGLRRVNRVLA</sequence>
<gene>
    <name evidence="2" type="ORF">Ssi02_74430</name>
</gene>
<feature type="transmembrane region" description="Helical" evidence="1">
    <location>
        <begin position="40"/>
        <end position="57"/>
    </location>
</feature>
<keyword evidence="1" id="KW-0812">Transmembrane</keyword>
<dbReference type="AlphaFoldDB" id="A0A919RQ38"/>
<evidence type="ECO:0000313" key="3">
    <source>
        <dbReference type="Proteomes" id="UP000606172"/>
    </source>
</evidence>
<feature type="transmembrane region" description="Helical" evidence="1">
    <location>
        <begin position="95"/>
        <end position="117"/>
    </location>
</feature>
<name>A0A919RQ38_9ACTN</name>
<dbReference type="Proteomes" id="UP000606172">
    <property type="component" value="Unassembled WGS sequence"/>
</dbReference>
<keyword evidence="1" id="KW-1133">Transmembrane helix</keyword>
<organism evidence="2 3">
    <name type="scientific">Sinosporangium siamense</name>
    <dbReference type="NCBI Taxonomy" id="1367973"/>
    <lineage>
        <taxon>Bacteria</taxon>
        <taxon>Bacillati</taxon>
        <taxon>Actinomycetota</taxon>
        <taxon>Actinomycetes</taxon>
        <taxon>Streptosporangiales</taxon>
        <taxon>Streptosporangiaceae</taxon>
        <taxon>Sinosporangium</taxon>
    </lineage>
</organism>
<dbReference type="RefSeq" id="WP_204032701.1">
    <property type="nucleotide sequence ID" value="NZ_BOOW01000056.1"/>
</dbReference>
<comment type="caution">
    <text evidence="2">The sequence shown here is derived from an EMBL/GenBank/DDBJ whole genome shotgun (WGS) entry which is preliminary data.</text>
</comment>
<dbReference type="EMBL" id="BOOW01000056">
    <property type="protein sequence ID" value="GII97212.1"/>
    <property type="molecule type" value="Genomic_DNA"/>
</dbReference>
<evidence type="ECO:0000256" key="1">
    <source>
        <dbReference type="SAM" id="Phobius"/>
    </source>
</evidence>
<proteinExistence type="predicted"/>
<keyword evidence="1" id="KW-0472">Membrane</keyword>
<feature type="transmembrane region" description="Helical" evidence="1">
    <location>
        <begin position="64"/>
        <end position="89"/>
    </location>
</feature>
<evidence type="ECO:0000313" key="2">
    <source>
        <dbReference type="EMBL" id="GII97212.1"/>
    </source>
</evidence>
<accession>A0A919RQ38</accession>
<reference evidence="2" key="1">
    <citation type="submission" date="2021-01" db="EMBL/GenBank/DDBJ databases">
        <title>Whole genome shotgun sequence of Sinosporangium siamense NBRC 109515.</title>
        <authorList>
            <person name="Komaki H."/>
            <person name="Tamura T."/>
        </authorList>
    </citation>
    <scope>NUCLEOTIDE SEQUENCE</scope>
    <source>
        <strain evidence="2">NBRC 109515</strain>
    </source>
</reference>
<keyword evidence="3" id="KW-1185">Reference proteome</keyword>
<protein>
    <submittedName>
        <fullName evidence="2">Uncharacterized protein</fullName>
    </submittedName>
</protein>